<dbReference type="Proteomes" id="UP000824220">
    <property type="component" value="Unassembled WGS sequence"/>
</dbReference>
<dbReference type="SUPFAM" id="SSF53822">
    <property type="entry name" value="Periplasmic binding protein-like I"/>
    <property type="match status" value="1"/>
</dbReference>
<evidence type="ECO:0000256" key="1">
    <source>
        <dbReference type="ARBA" id="ARBA00023015"/>
    </source>
</evidence>
<dbReference type="InterPro" id="IPR028082">
    <property type="entry name" value="Peripla_BP_I"/>
</dbReference>
<reference evidence="6" key="1">
    <citation type="journal article" date="2021" name="PeerJ">
        <title>Extensive microbial diversity within the chicken gut microbiome revealed by metagenomics and culture.</title>
        <authorList>
            <person name="Gilroy R."/>
            <person name="Ravi A."/>
            <person name="Getino M."/>
            <person name="Pursley I."/>
            <person name="Horton D.L."/>
            <person name="Alikhan N.F."/>
            <person name="Baker D."/>
            <person name="Gharbi K."/>
            <person name="Hall N."/>
            <person name="Watson M."/>
            <person name="Adriaenssens E.M."/>
            <person name="Foster-Nyarko E."/>
            <person name="Jarju S."/>
            <person name="Secka A."/>
            <person name="Antonio M."/>
            <person name="Oren A."/>
            <person name="Chaudhuri R.R."/>
            <person name="La Ragione R."/>
            <person name="Hildebrand F."/>
            <person name="Pallen M.J."/>
        </authorList>
    </citation>
    <scope>NUCLEOTIDE SEQUENCE</scope>
    <source>
        <strain evidence="6">ChiHjej8B7-3636</strain>
    </source>
</reference>
<dbReference type="InterPro" id="IPR046335">
    <property type="entry name" value="LacI/GalR-like_sensor"/>
</dbReference>
<dbReference type="CDD" id="cd01392">
    <property type="entry name" value="HTH_LacI"/>
    <property type="match status" value="1"/>
</dbReference>
<dbReference type="EMBL" id="DXAM01000018">
    <property type="protein sequence ID" value="HJA03460.1"/>
    <property type="molecule type" value="Genomic_DNA"/>
</dbReference>
<evidence type="ECO:0000256" key="2">
    <source>
        <dbReference type="ARBA" id="ARBA00023125"/>
    </source>
</evidence>
<dbReference type="PANTHER" id="PTHR30146:SF138">
    <property type="entry name" value="TRANSCRIPTIONAL REGULATORY PROTEIN"/>
    <property type="match status" value="1"/>
</dbReference>
<reference evidence="6" key="2">
    <citation type="submission" date="2021-04" db="EMBL/GenBank/DDBJ databases">
        <authorList>
            <person name="Gilroy R."/>
        </authorList>
    </citation>
    <scope>NUCLEOTIDE SEQUENCE</scope>
    <source>
        <strain evidence="6">ChiHjej8B7-3636</strain>
    </source>
</reference>
<organism evidence="6 7">
    <name type="scientific">Candidatus Microbacterium stercoravium</name>
    <dbReference type="NCBI Taxonomy" id="2838697"/>
    <lineage>
        <taxon>Bacteria</taxon>
        <taxon>Bacillati</taxon>
        <taxon>Actinomycetota</taxon>
        <taxon>Actinomycetes</taxon>
        <taxon>Micrococcales</taxon>
        <taxon>Microbacteriaceae</taxon>
        <taxon>Microbacterium</taxon>
    </lineage>
</organism>
<feature type="compositionally biased region" description="Low complexity" evidence="4">
    <location>
        <begin position="320"/>
        <end position="337"/>
    </location>
</feature>
<evidence type="ECO:0000259" key="5">
    <source>
        <dbReference type="PROSITE" id="PS50932"/>
    </source>
</evidence>
<evidence type="ECO:0000313" key="7">
    <source>
        <dbReference type="Proteomes" id="UP000824220"/>
    </source>
</evidence>
<dbReference type="InterPro" id="IPR010982">
    <property type="entry name" value="Lambda_DNA-bd_dom_sf"/>
</dbReference>
<dbReference type="InterPro" id="IPR000843">
    <property type="entry name" value="HTH_LacI"/>
</dbReference>
<comment type="caution">
    <text evidence="6">The sequence shown here is derived from an EMBL/GenBank/DDBJ whole genome shotgun (WGS) entry which is preliminary data.</text>
</comment>
<dbReference type="Gene3D" id="1.10.260.40">
    <property type="entry name" value="lambda repressor-like DNA-binding domains"/>
    <property type="match status" value="1"/>
</dbReference>
<dbReference type="Pfam" id="PF13377">
    <property type="entry name" value="Peripla_BP_3"/>
    <property type="match status" value="1"/>
</dbReference>
<dbReference type="GO" id="GO:0003700">
    <property type="term" value="F:DNA-binding transcription factor activity"/>
    <property type="evidence" value="ECO:0007669"/>
    <property type="project" value="TreeGrafter"/>
</dbReference>
<evidence type="ECO:0000256" key="4">
    <source>
        <dbReference type="SAM" id="MobiDB-lite"/>
    </source>
</evidence>
<dbReference type="SMART" id="SM00354">
    <property type="entry name" value="HTH_LACI"/>
    <property type="match status" value="1"/>
</dbReference>
<feature type="domain" description="HTH lacI-type" evidence="5">
    <location>
        <begin position="1"/>
        <end position="59"/>
    </location>
</feature>
<dbReference type="GO" id="GO:0000976">
    <property type="term" value="F:transcription cis-regulatory region binding"/>
    <property type="evidence" value="ECO:0007669"/>
    <property type="project" value="TreeGrafter"/>
</dbReference>
<gene>
    <name evidence="6" type="ORF">H9800_01175</name>
</gene>
<dbReference type="PANTHER" id="PTHR30146">
    <property type="entry name" value="LACI-RELATED TRANSCRIPTIONAL REPRESSOR"/>
    <property type="match status" value="1"/>
</dbReference>
<dbReference type="PROSITE" id="PS50932">
    <property type="entry name" value="HTH_LACI_2"/>
    <property type="match status" value="1"/>
</dbReference>
<sequence>MNLTDIARACGVAPSTVSRALNNPGRVSAAMHERISQKAIEMGYASATLPQGPERRSRGTIALIVPNLVNPFVHELIKGSQAQTQAAEFLFLLVNTEDSAHVEMKWLRELSQTVDGVVLSSPRSTDAELRSIADAVPMSIINREVDGISSITIDTASSSVEALRYLVTLGHQRIAYVRGPETSWTSRERVAALEAATAGDEIDLVPVGAFYPSLTAGAAAADAVALTGATGALFFNDTLAIGAMTRFRQRGISIPDDISVVGCDDIMAAETSYPSLTTITGSGERAGRIATEALISQFTERSPRVRVETMAAHLTVRDSTGPAPATAPSLAAATRAR</sequence>
<keyword evidence="2" id="KW-0238">DNA-binding</keyword>
<proteinExistence type="predicted"/>
<name>A0A9D2H4L6_9MICO</name>
<dbReference type="SUPFAM" id="SSF47413">
    <property type="entry name" value="lambda repressor-like DNA-binding domains"/>
    <property type="match status" value="1"/>
</dbReference>
<accession>A0A9D2H4L6</accession>
<dbReference type="AlphaFoldDB" id="A0A9D2H4L6"/>
<dbReference type="Pfam" id="PF00356">
    <property type="entry name" value="LacI"/>
    <property type="match status" value="1"/>
</dbReference>
<feature type="region of interest" description="Disordered" evidence="4">
    <location>
        <begin position="317"/>
        <end position="337"/>
    </location>
</feature>
<evidence type="ECO:0000256" key="3">
    <source>
        <dbReference type="ARBA" id="ARBA00023163"/>
    </source>
</evidence>
<protein>
    <submittedName>
        <fullName evidence="6">LacI family transcriptional regulator</fullName>
    </submittedName>
</protein>
<dbReference type="CDD" id="cd06267">
    <property type="entry name" value="PBP1_LacI_sugar_binding-like"/>
    <property type="match status" value="1"/>
</dbReference>
<keyword evidence="3" id="KW-0804">Transcription</keyword>
<dbReference type="Gene3D" id="3.40.50.2300">
    <property type="match status" value="2"/>
</dbReference>
<keyword evidence="1" id="KW-0805">Transcription regulation</keyword>
<evidence type="ECO:0000313" key="6">
    <source>
        <dbReference type="EMBL" id="HJA03460.1"/>
    </source>
</evidence>